<proteinExistence type="predicted"/>
<dbReference type="RefSeq" id="WP_348789042.1">
    <property type="nucleotide sequence ID" value="NZ_CP157390.1"/>
</dbReference>
<gene>
    <name evidence="1" type="ORF">AAME72_04505</name>
</gene>
<sequence length="85" mass="9298">MDRNRRAQLVLDIGRRLLAGPVMVRADELDIQLIEWRSAAREAAATLGRPLTLYTHGDRAWAALADAAPRRVTVAVEPSRAVAPA</sequence>
<dbReference type="EMBL" id="CP157390">
    <property type="protein sequence ID" value="XBM49122.1"/>
    <property type="molecule type" value="Genomic_DNA"/>
</dbReference>
<protein>
    <submittedName>
        <fullName evidence="1">Uncharacterized protein</fullName>
    </submittedName>
</protein>
<reference evidence="1" key="1">
    <citation type="submission" date="2024-05" db="EMBL/GenBank/DDBJ databases">
        <title>The Natural Products Discovery Center: Release of the First 8490 Sequenced Strains for Exploring Actinobacteria Biosynthetic Diversity.</title>
        <authorList>
            <person name="Kalkreuter E."/>
            <person name="Kautsar S.A."/>
            <person name="Yang D."/>
            <person name="Bader C.D."/>
            <person name="Teijaro C.N."/>
            <person name="Fluegel L."/>
            <person name="Davis C.M."/>
            <person name="Simpson J.R."/>
            <person name="Lauterbach L."/>
            <person name="Steele A.D."/>
            <person name="Gui C."/>
            <person name="Meng S."/>
            <person name="Li G."/>
            <person name="Viehrig K."/>
            <person name="Ye F."/>
            <person name="Su P."/>
            <person name="Kiefer A.F."/>
            <person name="Nichols A."/>
            <person name="Cepeda A.J."/>
            <person name="Yan W."/>
            <person name="Fan B."/>
            <person name="Jiang Y."/>
            <person name="Adhikari A."/>
            <person name="Zheng C.-J."/>
            <person name="Schuster L."/>
            <person name="Cowan T.M."/>
            <person name="Smanski M.J."/>
            <person name="Chevrette M.G."/>
            <person name="de Carvalho L.P.S."/>
            <person name="Shen B."/>
        </authorList>
    </citation>
    <scope>NUCLEOTIDE SEQUENCE</scope>
    <source>
        <strain evidence="1">NPDC080035</strain>
    </source>
</reference>
<dbReference type="AlphaFoldDB" id="A0AAU7GEN3"/>
<evidence type="ECO:0000313" key="1">
    <source>
        <dbReference type="EMBL" id="XBM49122.1"/>
    </source>
</evidence>
<organism evidence="1">
    <name type="scientific">Leifsonia sp. NPDC080035</name>
    <dbReference type="NCBI Taxonomy" id="3143936"/>
    <lineage>
        <taxon>Bacteria</taxon>
        <taxon>Bacillati</taxon>
        <taxon>Actinomycetota</taxon>
        <taxon>Actinomycetes</taxon>
        <taxon>Micrococcales</taxon>
        <taxon>Microbacteriaceae</taxon>
        <taxon>Leifsonia</taxon>
    </lineage>
</organism>
<accession>A0AAU7GEN3</accession>
<name>A0AAU7GEN3_9MICO</name>